<feature type="transmembrane region" description="Helical" evidence="7">
    <location>
        <begin position="555"/>
        <end position="575"/>
    </location>
</feature>
<dbReference type="PANTHER" id="PTHR32234">
    <property type="entry name" value="THIOL:DISULFIDE INTERCHANGE PROTEIN DSBD"/>
    <property type="match status" value="1"/>
</dbReference>
<dbReference type="InterPro" id="IPR017937">
    <property type="entry name" value="Thioredoxin_CS"/>
</dbReference>
<dbReference type="InterPro" id="IPR036929">
    <property type="entry name" value="DsbDN_sf"/>
</dbReference>
<dbReference type="GO" id="GO:0017004">
    <property type="term" value="P:cytochrome complex assembly"/>
    <property type="evidence" value="ECO:0007669"/>
    <property type="project" value="UniProtKB-KW"/>
</dbReference>
<evidence type="ECO:0000259" key="9">
    <source>
        <dbReference type="Pfam" id="PF02683"/>
    </source>
</evidence>
<evidence type="ECO:0000313" key="11">
    <source>
        <dbReference type="EMBL" id="AIC10619.1"/>
    </source>
</evidence>
<dbReference type="HOGENOM" id="CLU_014657_2_1_6"/>
<dbReference type="Pfam" id="PF13899">
    <property type="entry name" value="Thioredoxin_7"/>
    <property type="match status" value="1"/>
</dbReference>
<keyword evidence="2 7" id="KW-0812">Transmembrane</keyword>
<feature type="transmembrane region" description="Helical" evidence="7">
    <location>
        <begin position="363"/>
        <end position="387"/>
    </location>
</feature>
<evidence type="ECO:0000256" key="3">
    <source>
        <dbReference type="ARBA" id="ARBA00022748"/>
    </source>
</evidence>
<evidence type="ECO:0000256" key="8">
    <source>
        <dbReference type="SAM" id="SignalP"/>
    </source>
</evidence>
<evidence type="ECO:0000256" key="1">
    <source>
        <dbReference type="ARBA" id="ARBA00004141"/>
    </source>
</evidence>
<evidence type="ECO:0000256" key="5">
    <source>
        <dbReference type="ARBA" id="ARBA00023136"/>
    </source>
</evidence>
<dbReference type="Gene3D" id="2.60.40.1250">
    <property type="entry name" value="Thiol:disulfide interchange protein DsbD, N-terminal domain"/>
    <property type="match status" value="2"/>
</dbReference>
<feature type="transmembrane region" description="Helical" evidence="7">
    <location>
        <begin position="517"/>
        <end position="543"/>
    </location>
</feature>
<dbReference type="SUPFAM" id="SSF74863">
    <property type="entry name" value="Thiol:disulfide interchange protein DsbD, N-terminal domain (DsbD-alpha)"/>
    <property type="match status" value="2"/>
</dbReference>
<gene>
    <name evidence="11" type="ORF">D934_11790</name>
</gene>
<dbReference type="PROSITE" id="PS00194">
    <property type="entry name" value="THIOREDOXIN_1"/>
    <property type="match status" value="1"/>
</dbReference>
<dbReference type="KEGG" id="xfs:D934_11790"/>
<name>A0A060H1H7_XYLFS</name>
<organism evidence="11 12">
    <name type="scientific">Xylella fastidiosa subsp. sandyi Ann-1</name>
    <dbReference type="NCBI Taxonomy" id="155920"/>
    <lineage>
        <taxon>Bacteria</taxon>
        <taxon>Pseudomonadati</taxon>
        <taxon>Pseudomonadota</taxon>
        <taxon>Gammaproteobacteria</taxon>
        <taxon>Lysobacterales</taxon>
        <taxon>Lysobacteraceae</taxon>
        <taxon>Xylella</taxon>
    </lineage>
</organism>
<comment type="subcellular location">
    <subcellularLocation>
        <location evidence="1">Membrane</location>
        <topology evidence="1">Multi-pass membrane protein</topology>
    </subcellularLocation>
</comment>
<dbReference type="Pfam" id="PF02683">
    <property type="entry name" value="DsbD_TM"/>
    <property type="match status" value="1"/>
</dbReference>
<dbReference type="CDD" id="cd02953">
    <property type="entry name" value="DsbDgamma"/>
    <property type="match status" value="1"/>
</dbReference>
<dbReference type="SUPFAM" id="SSF52833">
    <property type="entry name" value="Thioredoxin-like"/>
    <property type="match status" value="1"/>
</dbReference>
<dbReference type="InterPro" id="IPR003834">
    <property type="entry name" value="Cyt_c_assmbl_TM_dom"/>
</dbReference>
<feature type="transmembrane region" description="Helical" evidence="7">
    <location>
        <begin position="485"/>
        <end position="511"/>
    </location>
</feature>
<reference evidence="11 12" key="1">
    <citation type="submission" date="2013-08" db="EMBL/GenBank/DDBJ databases">
        <authorList>
            <person name="Stouthamer R."/>
            <person name="Nunney L."/>
        </authorList>
    </citation>
    <scope>NUCLEOTIDE SEQUENCE [LARGE SCALE GENOMIC DNA]</scope>
    <source>
        <strain evidence="12">ann-1</strain>
    </source>
</reference>
<dbReference type="RefSeq" id="WP_024748795.1">
    <property type="nucleotide sequence ID" value="NZ_CP006696.1"/>
</dbReference>
<protein>
    <submittedName>
        <fullName evidence="11">Cytochrome C biogenesis protein</fullName>
    </submittedName>
</protein>
<dbReference type="PATRIC" id="fig|155920.8.peg.2767"/>
<keyword evidence="8" id="KW-0732">Signal</keyword>
<feature type="transmembrane region" description="Helical" evidence="7">
    <location>
        <begin position="445"/>
        <end position="464"/>
    </location>
</feature>
<evidence type="ECO:0000259" key="10">
    <source>
        <dbReference type="Pfam" id="PF11412"/>
    </source>
</evidence>
<dbReference type="Gene3D" id="3.40.30.10">
    <property type="entry name" value="Glutaredoxin"/>
    <property type="match status" value="1"/>
</dbReference>
<dbReference type="GO" id="GO:0045454">
    <property type="term" value="P:cell redox homeostasis"/>
    <property type="evidence" value="ECO:0007669"/>
    <property type="project" value="TreeGrafter"/>
</dbReference>
<feature type="transmembrane region" description="Helical" evidence="7">
    <location>
        <begin position="581"/>
        <end position="601"/>
    </location>
</feature>
<dbReference type="GO" id="GO:0016020">
    <property type="term" value="C:membrane"/>
    <property type="evidence" value="ECO:0007669"/>
    <property type="project" value="UniProtKB-SubCell"/>
</dbReference>
<proteinExistence type="predicted"/>
<evidence type="ECO:0000256" key="2">
    <source>
        <dbReference type="ARBA" id="ARBA00022692"/>
    </source>
</evidence>
<dbReference type="Proteomes" id="UP000027215">
    <property type="component" value="Chromosome"/>
</dbReference>
<feature type="signal peptide" evidence="8">
    <location>
        <begin position="1"/>
        <end position="22"/>
    </location>
</feature>
<feature type="domain" description="Cytochrome C biogenesis protein transmembrane" evidence="9">
    <location>
        <begin position="365"/>
        <end position="572"/>
    </location>
</feature>
<feature type="chain" id="PRO_5001586243" evidence="8">
    <location>
        <begin position="23"/>
        <end position="758"/>
    </location>
</feature>
<dbReference type="AlphaFoldDB" id="A0A060H1H7"/>
<sequence length="758" mass="82315">MTFLHRLATLCVLALISFPVVAVSETDLLPVEKAFVVGVKALDRHHVLVHWKIAEGYYLYRHRIAVRVLNDGVLKSDSKLNLPNGYKKNDSYLGDVEIYRGSLTAVRSVLPVKGVHKLTLQVNYQGCADAGVCYPPQVRTLHVALPTDGNDLDRGAAVDRQDRGSAVDARPLLSEIVPGVRALPLPAEQAFGFEAIVGDGNHLLLRFTPAKGYYLYRDRTSLALEGDKTVHTGVAYWPQGSKYHDEHFGDVVVYFNQIEVMLPLQRDYSGPIANATLVATFQGCQIDGICYPPMTRRVRLSLPSGKVSSPNRANAIPLMGNHASLQNPLRSPGSNVPPATASQSAVSVDSALENHPSYSASKFFMALSLALVGGLLLNLLPCVLPVLSLKVLALAKSGESRACARRHAIWYTAGVLLSFGVIGGIAIMAKILWGFQLQQPGFVGVLVYLMFAVGLSLSGVFTMSSTKFGAIGQSLMARSGPLGDFFAGVLACVVSSACIGPFMGPALVYAFTAPPLLAMLVFLTLGFGLALPFLLLGFVPSLTRRLPTPGPWMQTLKYVLALPMYLTAIWLLWVLGKQRGVDAQSLLLVGLVMLAMGLCWFERSRWNADRWGLVLSSVLLLLTLLPLWGVTQLKIPHSIPQNVSSDEVAYSPLLLDRLRADNRVVFVNVTADWCVTCKANERNVLSSDAFHDVMHRIDAVYMKGDWTNGDAQISAFLSQHQAVGVPLYVVYGPGAPPNILPNVLTKDVVEDALLRAAR</sequence>
<feature type="transmembrane region" description="Helical" evidence="7">
    <location>
        <begin position="408"/>
        <end position="433"/>
    </location>
</feature>
<evidence type="ECO:0000313" key="12">
    <source>
        <dbReference type="Proteomes" id="UP000027215"/>
    </source>
</evidence>
<accession>A0A060H1H7</accession>
<keyword evidence="3" id="KW-0201">Cytochrome c-type biogenesis</keyword>
<dbReference type="InterPro" id="IPR035671">
    <property type="entry name" value="DsbD_gamma"/>
</dbReference>
<feature type="domain" description="Thiol:disulfide interchange protein DsbD N-terminal" evidence="10">
    <location>
        <begin position="26"/>
        <end position="142"/>
    </location>
</feature>
<keyword evidence="5 7" id="KW-0472">Membrane</keyword>
<feature type="transmembrane region" description="Helical" evidence="7">
    <location>
        <begin position="613"/>
        <end position="631"/>
    </location>
</feature>
<evidence type="ECO:0000256" key="4">
    <source>
        <dbReference type="ARBA" id="ARBA00022989"/>
    </source>
</evidence>
<dbReference type="InterPro" id="IPR036249">
    <property type="entry name" value="Thioredoxin-like_sf"/>
</dbReference>
<dbReference type="GO" id="GO:0015035">
    <property type="term" value="F:protein-disulfide reductase activity"/>
    <property type="evidence" value="ECO:0007669"/>
    <property type="project" value="TreeGrafter"/>
</dbReference>
<keyword evidence="4 7" id="KW-1133">Transmembrane helix</keyword>
<dbReference type="EMBL" id="CP006696">
    <property type="protein sequence ID" value="AIC10619.1"/>
    <property type="molecule type" value="Genomic_DNA"/>
</dbReference>
<evidence type="ECO:0000256" key="6">
    <source>
        <dbReference type="ARBA" id="ARBA00023284"/>
    </source>
</evidence>
<evidence type="ECO:0000256" key="7">
    <source>
        <dbReference type="SAM" id="Phobius"/>
    </source>
</evidence>
<dbReference type="InterPro" id="IPR028250">
    <property type="entry name" value="DsbDN"/>
</dbReference>
<dbReference type="FunFam" id="3.40.30.10:FF:000327">
    <property type="entry name" value="C-type cytochrome biogenesis protein"/>
    <property type="match status" value="1"/>
</dbReference>
<dbReference type="PANTHER" id="PTHR32234:SF3">
    <property type="entry name" value="SUPPRESSION OF COPPER SENSITIVITY PROTEIN"/>
    <property type="match status" value="1"/>
</dbReference>
<dbReference type="Pfam" id="PF11412">
    <property type="entry name" value="DsbD_N"/>
    <property type="match status" value="2"/>
</dbReference>
<feature type="domain" description="Thiol:disulfide interchange protein DsbD N-terminal" evidence="10">
    <location>
        <begin position="184"/>
        <end position="300"/>
    </location>
</feature>
<keyword evidence="6" id="KW-0676">Redox-active center</keyword>